<dbReference type="PANTHER" id="PTHR11133">
    <property type="entry name" value="SACCHAROPINE DEHYDROGENASE"/>
    <property type="match status" value="1"/>
</dbReference>
<keyword evidence="1" id="KW-0560">Oxidoreductase</keyword>
<dbReference type="PANTHER" id="PTHR11133:SF22">
    <property type="entry name" value="ALPHA-AMINOADIPIC SEMIALDEHYDE SYNTHASE, MITOCHONDRIAL"/>
    <property type="match status" value="1"/>
</dbReference>
<dbReference type="AlphaFoldDB" id="A0A238X1J2"/>
<accession>A0A238X1J2</accession>
<dbReference type="OrthoDB" id="9769367at2"/>
<dbReference type="Gene3D" id="3.40.50.720">
    <property type="entry name" value="NAD(P)-binding Rossmann-like Domain"/>
    <property type="match status" value="1"/>
</dbReference>
<evidence type="ECO:0000313" key="4">
    <source>
        <dbReference type="EMBL" id="SNR52491.1"/>
    </source>
</evidence>
<proteinExistence type="predicted"/>
<dbReference type="SUPFAM" id="SSF51735">
    <property type="entry name" value="NAD(P)-binding Rossmann-fold domains"/>
    <property type="match status" value="1"/>
</dbReference>
<dbReference type="SUPFAM" id="SSF55347">
    <property type="entry name" value="Glyceraldehyde-3-phosphate dehydrogenase-like, C-terminal domain"/>
    <property type="match status" value="1"/>
</dbReference>
<gene>
    <name evidence="4" type="ORF">SAMN04488111_1445</name>
</gene>
<dbReference type="GO" id="GO:0016491">
    <property type="term" value="F:oxidoreductase activity"/>
    <property type="evidence" value="ECO:0007669"/>
    <property type="project" value="UniProtKB-KW"/>
</dbReference>
<keyword evidence="5" id="KW-1185">Reference proteome</keyword>
<feature type="domain" description="Saccharopine dehydrogenase NADP binding" evidence="2">
    <location>
        <begin position="4"/>
        <end position="117"/>
    </location>
</feature>
<dbReference type="Proteomes" id="UP000198412">
    <property type="component" value="Unassembled WGS sequence"/>
</dbReference>
<dbReference type="InterPro" id="IPR036291">
    <property type="entry name" value="NAD(P)-bd_dom_sf"/>
</dbReference>
<feature type="domain" description="Saccharopine dehydrogenase-like C-terminal" evidence="3">
    <location>
        <begin position="121"/>
        <end position="368"/>
    </location>
</feature>
<dbReference type="InterPro" id="IPR032095">
    <property type="entry name" value="Sacchrp_dh-like_C"/>
</dbReference>
<reference evidence="5" key="1">
    <citation type="submission" date="2017-06" db="EMBL/GenBank/DDBJ databases">
        <authorList>
            <person name="Varghese N."/>
            <person name="Submissions S."/>
        </authorList>
    </citation>
    <scope>NUCLEOTIDE SEQUENCE [LARGE SCALE GENOMIC DNA]</scope>
    <source>
        <strain evidence="5">DSM 27993</strain>
    </source>
</reference>
<organism evidence="4 5">
    <name type="scientific">Lutibacter flavus</name>
    <dbReference type="NCBI Taxonomy" id="691689"/>
    <lineage>
        <taxon>Bacteria</taxon>
        <taxon>Pseudomonadati</taxon>
        <taxon>Bacteroidota</taxon>
        <taxon>Flavobacteriia</taxon>
        <taxon>Flavobacteriales</taxon>
        <taxon>Flavobacteriaceae</taxon>
        <taxon>Lutibacter</taxon>
    </lineage>
</organism>
<dbReference type="Gene3D" id="3.30.360.10">
    <property type="entry name" value="Dihydrodipicolinate Reductase, domain 2"/>
    <property type="match status" value="1"/>
</dbReference>
<evidence type="ECO:0000259" key="3">
    <source>
        <dbReference type="Pfam" id="PF16653"/>
    </source>
</evidence>
<dbReference type="InterPro" id="IPR005097">
    <property type="entry name" value="Sacchrp_dh_NADP-bd"/>
</dbReference>
<protein>
    <submittedName>
        <fullName evidence="4">Saccharopine dehydrogenase, NADP-dependent</fullName>
    </submittedName>
</protein>
<name>A0A238X1J2_9FLAO</name>
<evidence type="ECO:0000313" key="5">
    <source>
        <dbReference type="Proteomes" id="UP000198412"/>
    </source>
</evidence>
<evidence type="ECO:0000256" key="1">
    <source>
        <dbReference type="ARBA" id="ARBA00023002"/>
    </source>
</evidence>
<dbReference type="RefSeq" id="WP_089377765.1">
    <property type="nucleotide sequence ID" value="NZ_FZNX01000002.1"/>
</dbReference>
<dbReference type="EMBL" id="FZNX01000002">
    <property type="protein sequence ID" value="SNR52491.1"/>
    <property type="molecule type" value="Genomic_DNA"/>
</dbReference>
<dbReference type="InterPro" id="IPR051168">
    <property type="entry name" value="AASS"/>
</dbReference>
<sequence length="377" mass="42200">MSNIIVLGAGMVGSTMAIDMAKKHSVTITDFSEEALNKAVKKCDQLIPIQVDVTNKTELQKTIKSFDLVICAVPGFLGFETLKSIIEAEKNVIDISFFPENSLELNQLAKNHNVTAIVDCGVAPGMGNIILGYYNGKLDLTDFECLVGGLPKIKKWPFSYKAPFSPIDVIEEYTRPARYVENGNIIVKDALSDCEYVDFDGVGTLESFNSDGLRSIIFTMSHIKNMKEKTLRYPGHVEYIKVLKESGFFNEEKITLNGSEISPLDFTSKILFNEWKLGDTEEELTVMRISLKGTNKKGEQKTIVYNLHDEYCAKTKTSSMARTTGYTATAAANLFLDGLFEEKGVFPPELVGKNENCFNYILNYLKERNVVYKLEEL</sequence>
<dbReference type="Pfam" id="PF16653">
    <property type="entry name" value="Sacchrp_dh_C"/>
    <property type="match status" value="1"/>
</dbReference>
<dbReference type="Pfam" id="PF03435">
    <property type="entry name" value="Sacchrp_dh_NADP"/>
    <property type="match status" value="1"/>
</dbReference>
<evidence type="ECO:0000259" key="2">
    <source>
        <dbReference type="Pfam" id="PF03435"/>
    </source>
</evidence>